<dbReference type="CDD" id="cd02042">
    <property type="entry name" value="ParAB_family"/>
    <property type="match status" value="1"/>
</dbReference>
<dbReference type="InterPro" id="IPR025669">
    <property type="entry name" value="AAA_dom"/>
</dbReference>
<name>A0A5P8ARP5_9SPIR</name>
<dbReference type="RefSeq" id="WP_152301235.1">
    <property type="nucleotide sequence ID" value="NZ_CP044650.1"/>
</dbReference>
<evidence type="ECO:0000313" key="5">
    <source>
        <dbReference type="Proteomes" id="UP001164513"/>
    </source>
</evidence>
<geneLocation type="plasmid" evidence="4 5">
    <name>pZSt-cp15</name>
</geneLocation>
<dbReference type="PANTHER" id="PTHR13696:SF52">
    <property type="entry name" value="PARA FAMILY PROTEIN CT_582"/>
    <property type="match status" value="1"/>
</dbReference>
<evidence type="ECO:0000313" key="3">
    <source>
        <dbReference type="EMBL" id="QFP48673.1"/>
    </source>
</evidence>
<dbReference type="InterPro" id="IPR050678">
    <property type="entry name" value="DNA_Partitioning_ATPase"/>
</dbReference>
<keyword evidence="2" id="KW-0614">Plasmid</keyword>
<dbReference type="AlphaFoldDB" id="A0A5P8ARP5"/>
<reference evidence="2" key="1">
    <citation type="submission" date="2019-10" db="EMBL/GenBank/DDBJ databases">
        <title>Whole genome sequencing of Borrelia miyamotoi strains isolated in Europe.</title>
        <authorList>
            <person name="Sprong H."/>
            <person name="Azagi T."/>
            <person name="Kuleshov K.V."/>
            <person name="Platonov A.E."/>
            <person name="Hoornstra D."/>
            <person name="Hovius J.W."/>
        </authorList>
    </citation>
    <scope>NUCLEOTIDE SEQUENCE</scope>
    <source>
        <strain evidence="3">NL-IR-1</strain>
        <strain evidence="2">NL-IR-2</strain>
        <plasmid evidence="2">unnamed</plasmid>
    </source>
</reference>
<dbReference type="EMBL" id="CP044650">
    <property type="protein sequence ID" value="QFP42571.1"/>
    <property type="molecule type" value="Genomic_DNA"/>
</dbReference>
<evidence type="ECO:0000259" key="1">
    <source>
        <dbReference type="Pfam" id="PF13614"/>
    </source>
</evidence>
<dbReference type="EMBL" id="CP044803">
    <property type="protein sequence ID" value="QFP48673.1"/>
    <property type="molecule type" value="Genomic_DNA"/>
</dbReference>
<gene>
    <name evidence="2" type="ORF">F9Y90_05630</name>
    <name evidence="3" type="ORF">F9Y91_05485</name>
    <name evidence="4" type="ORF">O5404_07885</name>
</gene>
<dbReference type="Gene3D" id="3.40.50.300">
    <property type="entry name" value="P-loop containing nucleotide triphosphate hydrolases"/>
    <property type="match status" value="1"/>
</dbReference>
<dbReference type="InterPro" id="IPR027417">
    <property type="entry name" value="P-loop_NTPase"/>
</dbReference>
<proteinExistence type="predicted"/>
<protein>
    <submittedName>
        <fullName evidence="2">ParA family protein</fullName>
    </submittedName>
</protein>
<feature type="domain" description="AAA" evidence="1">
    <location>
        <begin position="7"/>
        <end position="174"/>
    </location>
</feature>
<reference evidence="4" key="2">
    <citation type="submission" date="2022-12" db="EMBL/GenBank/DDBJ databases">
        <title>B. miyamotoi WGS.</title>
        <authorList>
            <person name="Gabriele M."/>
            <person name="Kuleshov K.V."/>
            <person name="Hepner S."/>
            <person name="Hoornstra D."/>
            <person name="Hovius J.W."/>
            <person name="Platonov A.E."/>
            <person name="Fingerle V."/>
            <person name="Strube C."/>
        </authorList>
    </citation>
    <scope>NUCLEOTIDE SEQUENCE</scope>
    <source>
        <strain evidence="4">ZStruIII14-9</strain>
        <plasmid evidence="4">pZSt-cp15</plasmid>
    </source>
</reference>
<geneLocation type="plasmid" evidence="2">
    <name>unnamed</name>
</geneLocation>
<dbReference type="Pfam" id="PF13614">
    <property type="entry name" value="AAA_31"/>
    <property type="match status" value="1"/>
</dbReference>
<organism evidence="2">
    <name type="scientific">Borrelia miyamotoi</name>
    <dbReference type="NCBI Taxonomy" id="47466"/>
    <lineage>
        <taxon>Bacteria</taxon>
        <taxon>Pseudomonadati</taxon>
        <taxon>Spirochaetota</taxon>
        <taxon>Spirochaetia</taxon>
        <taxon>Spirochaetales</taxon>
        <taxon>Borreliaceae</taxon>
        <taxon>Borrelia</taxon>
    </lineage>
</organism>
<sequence length="248" mass="28866">MDRKKPKVITIASIKGGVGKSTSAIIFAILLARKYKVLLIDIDTQASTTSYFYKEFISKKISVVTKNIYRVLKERLNIDDSIVNLKDNLDLIPSYLSLHKFTSESIPLKELRLKDNLLFLKADYDYIIIDTNPSLEFTLANALLSSNYVIVPMTAEKWSIESLDLLEFYMKKLRIKLPIFILVTRFKKNNTHKQLLKYVQLKKGFLGFIHEREDLNKKIAQNEDFDLDKDYIKEYEDALSKLLKQINE</sequence>
<dbReference type="Proteomes" id="UP001164513">
    <property type="component" value="Plasmid pZSt-cp15"/>
</dbReference>
<evidence type="ECO:0000313" key="4">
    <source>
        <dbReference type="EMBL" id="WAZ72933.1"/>
    </source>
</evidence>
<accession>A0A5P8ARP5</accession>
<dbReference type="SUPFAM" id="SSF52540">
    <property type="entry name" value="P-loop containing nucleoside triphosphate hydrolases"/>
    <property type="match status" value="1"/>
</dbReference>
<dbReference type="PANTHER" id="PTHR13696">
    <property type="entry name" value="P-LOOP CONTAINING NUCLEOSIDE TRIPHOSPHATE HYDROLASE"/>
    <property type="match status" value="1"/>
</dbReference>
<evidence type="ECO:0000313" key="2">
    <source>
        <dbReference type="EMBL" id="QFP42571.1"/>
    </source>
</evidence>
<dbReference type="EMBL" id="CP114736">
    <property type="protein sequence ID" value="WAZ72933.1"/>
    <property type="molecule type" value="Genomic_DNA"/>
</dbReference>